<dbReference type="PANTHER" id="PTHR15020:SF50">
    <property type="entry name" value="UPF0659 PROTEIN YMR090W"/>
    <property type="match status" value="1"/>
</dbReference>
<protein>
    <recommendedName>
        <fullName evidence="1">NAD(P)-binding domain-containing protein</fullName>
    </recommendedName>
</protein>
<dbReference type="SUPFAM" id="SSF51735">
    <property type="entry name" value="NAD(P)-binding Rossmann-fold domains"/>
    <property type="match status" value="1"/>
</dbReference>
<dbReference type="Pfam" id="PF13460">
    <property type="entry name" value="NAD_binding_10"/>
    <property type="match status" value="1"/>
</dbReference>
<dbReference type="Proteomes" id="UP000232323">
    <property type="component" value="Unassembled WGS sequence"/>
</dbReference>
<organism evidence="2 3">
    <name type="scientific">Chlamydomonas eustigma</name>
    <dbReference type="NCBI Taxonomy" id="1157962"/>
    <lineage>
        <taxon>Eukaryota</taxon>
        <taxon>Viridiplantae</taxon>
        <taxon>Chlorophyta</taxon>
        <taxon>core chlorophytes</taxon>
        <taxon>Chlorophyceae</taxon>
        <taxon>CS clade</taxon>
        <taxon>Chlamydomonadales</taxon>
        <taxon>Chlamydomonadaceae</taxon>
        <taxon>Chlamydomonas</taxon>
    </lineage>
</organism>
<reference evidence="2 3" key="1">
    <citation type="submission" date="2017-08" db="EMBL/GenBank/DDBJ databases">
        <title>Acidophilic green algal genome provides insights into adaptation to an acidic environment.</title>
        <authorList>
            <person name="Hirooka S."/>
            <person name="Hirose Y."/>
            <person name="Kanesaki Y."/>
            <person name="Higuchi S."/>
            <person name="Fujiwara T."/>
            <person name="Onuma R."/>
            <person name="Era A."/>
            <person name="Ohbayashi R."/>
            <person name="Uzuka A."/>
            <person name="Nozaki H."/>
            <person name="Yoshikawa H."/>
            <person name="Miyagishima S.Y."/>
        </authorList>
    </citation>
    <scope>NUCLEOTIDE SEQUENCE [LARGE SCALE GENOMIC DNA]</scope>
    <source>
        <strain evidence="2 3">NIES-2499</strain>
    </source>
</reference>
<evidence type="ECO:0000313" key="2">
    <source>
        <dbReference type="EMBL" id="GAX80533.1"/>
    </source>
</evidence>
<dbReference type="OrthoDB" id="419598at2759"/>
<name>A0A250XBS8_9CHLO</name>
<dbReference type="PANTHER" id="PTHR15020">
    <property type="entry name" value="FLAVIN REDUCTASE-RELATED"/>
    <property type="match status" value="1"/>
</dbReference>
<evidence type="ECO:0000313" key="3">
    <source>
        <dbReference type="Proteomes" id="UP000232323"/>
    </source>
</evidence>
<dbReference type="Gene3D" id="3.40.50.720">
    <property type="entry name" value="NAD(P)-binding Rossmann-like Domain"/>
    <property type="match status" value="1"/>
</dbReference>
<comment type="caution">
    <text evidence="2">The sequence shown here is derived from an EMBL/GenBank/DDBJ whole genome shotgun (WGS) entry which is preliminary data.</text>
</comment>
<proteinExistence type="predicted"/>
<dbReference type="STRING" id="1157962.A0A250XBS8"/>
<dbReference type="InterPro" id="IPR016040">
    <property type="entry name" value="NAD(P)-bd_dom"/>
</dbReference>
<feature type="domain" description="NAD(P)-binding" evidence="1">
    <location>
        <begin position="64"/>
        <end position="267"/>
    </location>
</feature>
<gene>
    <name evidence="2" type="ORF">CEUSTIGMA_g7971.t1</name>
</gene>
<evidence type="ECO:0000259" key="1">
    <source>
        <dbReference type="Pfam" id="PF13460"/>
    </source>
</evidence>
<keyword evidence="3" id="KW-1185">Reference proteome</keyword>
<dbReference type="InterPro" id="IPR036291">
    <property type="entry name" value="NAD(P)-bd_dom_sf"/>
</dbReference>
<accession>A0A250XBS8</accession>
<sequence length="303" mass="32658">MERHTQIPSESRFLIQKMSLSNVRLSNKSGRSICRTTARLSSHARLRVEASALVEPGSLVLVAGATGGVGQLVTAKLIERGYNVRALSRGSKGGMFGSVPNLEVVKADFRTEATIPSGLMDGVDAVCCCTGTTAFPSSRWQGDNGPRETDLIATSNLIKKTPQNVKRFIYVTSAGVERQTQLPWVILNAFGVLKYKRESEILLEGSGLNYTIFRPGRLTDGPYTSYDLNTLLKATAGDRKAVEVALTDRFSSETSRISVAEAVVQSLLIESTVGKKIAMGNVQGEGPGSDTQKWQAIFQAAKA</sequence>
<dbReference type="EMBL" id="BEGY01000053">
    <property type="protein sequence ID" value="GAX80533.1"/>
    <property type="molecule type" value="Genomic_DNA"/>
</dbReference>
<dbReference type="AlphaFoldDB" id="A0A250XBS8"/>